<dbReference type="PROSITE" id="PS50835">
    <property type="entry name" value="IG_LIKE"/>
    <property type="match status" value="3"/>
</dbReference>
<dbReference type="InterPro" id="IPR013783">
    <property type="entry name" value="Ig-like_fold"/>
</dbReference>
<name>A0AAY4EVU5_9TELE</name>
<reference evidence="4 5" key="1">
    <citation type="submission" date="2020-06" db="EMBL/GenBank/DDBJ databases">
        <authorList>
            <consortium name="Wellcome Sanger Institute Data Sharing"/>
        </authorList>
    </citation>
    <scope>NUCLEOTIDE SEQUENCE [LARGE SCALE GENOMIC DNA]</scope>
</reference>
<feature type="transmembrane region" description="Helical" evidence="2">
    <location>
        <begin position="373"/>
        <end position="394"/>
    </location>
</feature>
<feature type="domain" description="Ig-like" evidence="3">
    <location>
        <begin position="286"/>
        <end position="366"/>
    </location>
</feature>
<feature type="domain" description="Ig-like" evidence="3">
    <location>
        <begin position="186"/>
        <end position="278"/>
    </location>
</feature>
<keyword evidence="5" id="KW-1185">Reference proteome</keyword>
<sequence length="489" mass="54021">MLWDAEMVFKVVTIFLYLQGLVCSFVTHICALQGTSVTLPCANDIYTFLMPNVCSWYKSKENVPIIENPHYIGRVMKCDCSLMMNNLRENDSGSYRFLKQEVALSVTDLQLKTMDSTVTEGQNVTLTCFSTCTLRNSPIYFWYRDRQLATYTTGNKLHLSQVTSQDTGNYSCAVKGHENRLSSDVPIVVKYNPLDLSVSVSPSAEIVEGRSTILTCSSDVSTAVYNYTWYKKNGVEYLLIGSGYKYIITNARPEHSGLYRCVAERTLIHRSSMDVLITVKYSPRIPEISISPSGEIVEGSSVTLTCSSDAYPAVSSYMWYQKNGDGTVFRGTGKSINFTLASGDHGPYYCEAQNEIGAQNSDVVLLAGEKKSLLAVVVVGSVLAVLTVGGVIALTHHVKRKKSDPVGNTSPKSQDTHPISHDDTYTALNLKAKSSEYETLNARLTKNGVGEHGVDGEKRAKGRLWTPDVCSIRAFCEAWCLQLTCRLVC</sequence>
<feature type="transmembrane region" description="Helical" evidence="2">
    <location>
        <begin position="7"/>
        <end position="29"/>
    </location>
</feature>
<dbReference type="SUPFAM" id="SSF48726">
    <property type="entry name" value="Immunoglobulin"/>
    <property type="match status" value="4"/>
</dbReference>
<dbReference type="InterPro" id="IPR003599">
    <property type="entry name" value="Ig_sub"/>
</dbReference>
<feature type="domain" description="Ig-like" evidence="3">
    <location>
        <begin position="100"/>
        <end position="182"/>
    </location>
</feature>
<organism evidence="4 5">
    <name type="scientific">Denticeps clupeoides</name>
    <name type="common">denticle herring</name>
    <dbReference type="NCBI Taxonomy" id="299321"/>
    <lineage>
        <taxon>Eukaryota</taxon>
        <taxon>Metazoa</taxon>
        <taxon>Chordata</taxon>
        <taxon>Craniata</taxon>
        <taxon>Vertebrata</taxon>
        <taxon>Euteleostomi</taxon>
        <taxon>Actinopterygii</taxon>
        <taxon>Neopterygii</taxon>
        <taxon>Teleostei</taxon>
        <taxon>Clupei</taxon>
        <taxon>Clupeiformes</taxon>
        <taxon>Denticipitoidei</taxon>
        <taxon>Denticipitidae</taxon>
        <taxon>Denticeps</taxon>
    </lineage>
</organism>
<dbReference type="AlphaFoldDB" id="A0AAY4EVU5"/>
<evidence type="ECO:0000256" key="1">
    <source>
        <dbReference type="SAM" id="MobiDB-lite"/>
    </source>
</evidence>
<dbReference type="Ensembl" id="ENSDCDT00010072277.1">
    <property type="protein sequence ID" value="ENSDCDP00010061508.1"/>
    <property type="gene ID" value="ENSDCDG00010033942.1"/>
</dbReference>
<dbReference type="Pfam" id="PF13927">
    <property type="entry name" value="Ig_3"/>
    <property type="match status" value="2"/>
</dbReference>
<dbReference type="Proteomes" id="UP000694580">
    <property type="component" value="Chromosome 3"/>
</dbReference>
<evidence type="ECO:0000259" key="3">
    <source>
        <dbReference type="PROSITE" id="PS50835"/>
    </source>
</evidence>
<dbReference type="PANTHER" id="PTHR46013:SF4">
    <property type="entry name" value="B-CELL RECEPTOR CD22-RELATED"/>
    <property type="match status" value="1"/>
</dbReference>
<protein>
    <recommendedName>
        <fullName evidence="3">Ig-like domain-containing protein</fullName>
    </recommendedName>
</protein>
<dbReference type="InterPro" id="IPR036179">
    <property type="entry name" value="Ig-like_dom_sf"/>
</dbReference>
<reference evidence="4" key="2">
    <citation type="submission" date="2025-08" db="UniProtKB">
        <authorList>
            <consortium name="Ensembl"/>
        </authorList>
    </citation>
    <scope>IDENTIFICATION</scope>
</reference>
<keyword evidence="2" id="KW-0812">Transmembrane</keyword>
<dbReference type="GeneTree" id="ENSGT01010000222294"/>
<dbReference type="PANTHER" id="PTHR46013">
    <property type="entry name" value="VASCULAR CELL ADHESION MOLECULE 1"/>
    <property type="match status" value="1"/>
</dbReference>
<keyword evidence="2" id="KW-0472">Membrane</keyword>
<evidence type="ECO:0000256" key="2">
    <source>
        <dbReference type="SAM" id="Phobius"/>
    </source>
</evidence>
<keyword evidence="2" id="KW-1133">Transmembrane helix</keyword>
<dbReference type="Gene3D" id="2.60.40.10">
    <property type="entry name" value="Immunoglobulins"/>
    <property type="match status" value="4"/>
</dbReference>
<dbReference type="SMART" id="SM00409">
    <property type="entry name" value="IG"/>
    <property type="match status" value="4"/>
</dbReference>
<dbReference type="InterPro" id="IPR007110">
    <property type="entry name" value="Ig-like_dom"/>
</dbReference>
<evidence type="ECO:0000313" key="5">
    <source>
        <dbReference type="Proteomes" id="UP000694580"/>
    </source>
</evidence>
<reference evidence="4" key="3">
    <citation type="submission" date="2025-09" db="UniProtKB">
        <authorList>
            <consortium name="Ensembl"/>
        </authorList>
    </citation>
    <scope>IDENTIFICATION</scope>
</reference>
<feature type="region of interest" description="Disordered" evidence="1">
    <location>
        <begin position="401"/>
        <end position="421"/>
    </location>
</feature>
<accession>A0AAY4EVU5</accession>
<gene>
    <name evidence="4" type="primary">IFNGR1</name>
</gene>
<evidence type="ECO:0000313" key="4">
    <source>
        <dbReference type="Ensembl" id="ENSDCDP00010061508.1"/>
    </source>
</evidence>
<dbReference type="InterPro" id="IPR003598">
    <property type="entry name" value="Ig_sub2"/>
</dbReference>
<proteinExistence type="predicted"/>
<dbReference type="SMART" id="SM00408">
    <property type="entry name" value="IGc2"/>
    <property type="match status" value="3"/>
</dbReference>
<dbReference type="Pfam" id="PF13895">
    <property type="entry name" value="Ig_2"/>
    <property type="match status" value="1"/>
</dbReference>